<keyword evidence="1 2" id="KW-0344">Guanine-nucleotide releasing factor</keyword>
<feature type="domain" description="Ras-GEF" evidence="4">
    <location>
        <begin position="495"/>
        <end position="755"/>
    </location>
</feature>
<accession>A0A8H4EX98</accession>
<dbReference type="InterPro" id="IPR019804">
    <property type="entry name" value="Ras_G-nucl-exch_fac_CS"/>
</dbReference>
<evidence type="ECO:0000259" key="5">
    <source>
        <dbReference type="PROSITE" id="PS50212"/>
    </source>
</evidence>
<evidence type="ECO:0000313" key="7">
    <source>
        <dbReference type="Proteomes" id="UP000469890"/>
    </source>
</evidence>
<dbReference type="AlphaFoldDB" id="A0A8H4EX98"/>
<dbReference type="PROSITE" id="PS50212">
    <property type="entry name" value="RASGEF_NTER"/>
    <property type="match status" value="1"/>
</dbReference>
<dbReference type="GO" id="GO:0007265">
    <property type="term" value="P:Ras protein signal transduction"/>
    <property type="evidence" value="ECO:0007669"/>
    <property type="project" value="TreeGrafter"/>
</dbReference>
<dbReference type="GO" id="GO:0005085">
    <property type="term" value="F:guanyl-nucleotide exchange factor activity"/>
    <property type="evidence" value="ECO:0007669"/>
    <property type="project" value="UniProtKB-KW"/>
</dbReference>
<dbReference type="PANTHER" id="PTHR23113">
    <property type="entry name" value="GUANINE NUCLEOTIDE EXCHANGE FACTOR"/>
    <property type="match status" value="1"/>
</dbReference>
<feature type="compositionally biased region" description="Low complexity" evidence="3">
    <location>
        <begin position="18"/>
        <end position="27"/>
    </location>
</feature>
<dbReference type="InterPro" id="IPR001895">
    <property type="entry name" value="RASGEF_cat_dom"/>
</dbReference>
<dbReference type="EMBL" id="JAAECE010000008">
    <property type="protein sequence ID" value="KAF1797867.1"/>
    <property type="molecule type" value="Genomic_DNA"/>
</dbReference>
<evidence type="ECO:0000313" key="6">
    <source>
        <dbReference type="EMBL" id="KAF1797867.1"/>
    </source>
</evidence>
<dbReference type="GO" id="GO:0005886">
    <property type="term" value="C:plasma membrane"/>
    <property type="evidence" value="ECO:0007669"/>
    <property type="project" value="TreeGrafter"/>
</dbReference>
<evidence type="ECO:0000259" key="4">
    <source>
        <dbReference type="PROSITE" id="PS50009"/>
    </source>
</evidence>
<evidence type="ECO:0000256" key="3">
    <source>
        <dbReference type="SAM" id="MobiDB-lite"/>
    </source>
</evidence>
<dbReference type="Gene3D" id="1.20.870.10">
    <property type="entry name" value="Son of sevenless (SoS) protein Chain: S domain 1"/>
    <property type="match status" value="1"/>
</dbReference>
<dbReference type="InterPro" id="IPR008937">
    <property type="entry name" value="Ras-like_GEF"/>
</dbReference>
<dbReference type="InterPro" id="IPR036964">
    <property type="entry name" value="RASGEF_cat_dom_sf"/>
</dbReference>
<organism evidence="6 7">
    <name type="scientific">Mucor circinelloides f. lusitanicus</name>
    <name type="common">Mucor racemosus var. lusitanicus</name>
    <dbReference type="NCBI Taxonomy" id="29924"/>
    <lineage>
        <taxon>Eukaryota</taxon>
        <taxon>Fungi</taxon>
        <taxon>Fungi incertae sedis</taxon>
        <taxon>Mucoromycota</taxon>
        <taxon>Mucoromycotina</taxon>
        <taxon>Mucoromycetes</taxon>
        <taxon>Mucorales</taxon>
        <taxon>Mucorineae</taxon>
        <taxon>Mucoraceae</taxon>
        <taxon>Mucor</taxon>
    </lineage>
</organism>
<gene>
    <name evidence="6" type="ORF">FB192DRAFT_1396608</name>
</gene>
<sequence>MQPVTRVRTDKSSGKIKSNYTSNSNSNDTVGKRFIRSISTLKKNQQAAAVEDELDRSQPARHKIDQERVLMQSPKDSSAAANANVHKGSMRLFFTGGLNKKVNKNAISSTASHIKDIFEINNELDHSNHRNSVQTLKSPYKRNIHIRTNDAICTSDSGCFTTASNSASNIVHTTTSIQKEYAEPVFIKQKQMKQNRSESDLLQILKPSTSSSSSQWFNSKKKQLLKKSSFLDKEKEKEKLYNIPACDEDDEILRHAKEKGKEGSILHISEDGQDVLVMEMVSNKLQVLAGTLERLFMKLADETCQDLDYVDTYILSHLFFTDSFELLENLMARFHLEALPGEASYFKKWQRCIQVKVLNVISRWIKLQFRDFEQNPILVTRLEAFLNGDVNRAGFTIEADMIKEALDRQSSQSSKSRHSLIIQISKSLVSFGNNNSSNSNNTIANSTSASGLGRRPSLTPSFLSFVSYSTPPASPTHPLYQQHYQHQQDTFLSLNSKDIAKYLTLADFYILKCITAQDYLAMYHTSKKQHRKQNQDQINYIAMMTERANKLSKWVLMEITIHKLHSKQRRNVIRKMIEIAKACLNWNNFHTSMVITMGLTQLQEFKGGGSSSGSGGGSSSSHGNHGGTEESWQSSSLLPNRDIITFKSLLKYLNVCNNMSYYRNAFKKSAKAPCIPFFPIVLKDLTFLMDGNATKKSDGLINFTKFRVLVQSIHTILNYTMENYYFASELDHFPFFPHTSASSDTSLSSASSLPSSSSVLDQVASIMEAQINQQQQQYVTANAV</sequence>
<dbReference type="Pfam" id="PF00618">
    <property type="entry name" value="RasGEF_N"/>
    <property type="match status" value="1"/>
</dbReference>
<feature type="region of interest" description="Disordered" evidence="3">
    <location>
        <begin position="1"/>
        <end position="31"/>
    </location>
</feature>
<feature type="compositionally biased region" description="Gly residues" evidence="3">
    <location>
        <begin position="606"/>
        <end position="618"/>
    </location>
</feature>
<dbReference type="InterPro" id="IPR023578">
    <property type="entry name" value="Ras_GEF_dom_sf"/>
</dbReference>
<proteinExistence type="predicted"/>
<dbReference type="Pfam" id="PF00617">
    <property type="entry name" value="RasGEF"/>
    <property type="match status" value="1"/>
</dbReference>
<dbReference type="SUPFAM" id="SSF48366">
    <property type="entry name" value="Ras GEF"/>
    <property type="match status" value="1"/>
</dbReference>
<feature type="region of interest" description="Disordered" evidence="3">
    <location>
        <begin position="606"/>
        <end position="634"/>
    </location>
</feature>
<evidence type="ECO:0000256" key="2">
    <source>
        <dbReference type="PROSITE-ProRule" id="PRU00168"/>
    </source>
</evidence>
<evidence type="ECO:0000256" key="1">
    <source>
        <dbReference type="ARBA" id="ARBA00022658"/>
    </source>
</evidence>
<dbReference type="SMART" id="SM00229">
    <property type="entry name" value="RasGEFN"/>
    <property type="match status" value="1"/>
</dbReference>
<dbReference type="PROSITE" id="PS00720">
    <property type="entry name" value="RASGEF"/>
    <property type="match status" value="1"/>
</dbReference>
<comment type="caution">
    <text evidence="6">The sequence shown here is derived from an EMBL/GenBank/DDBJ whole genome shotgun (WGS) entry which is preliminary data.</text>
</comment>
<dbReference type="InterPro" id="IPR000651">
    <property type="entry name" value="Ras-like_Gua-exchang_fac_N"/>
</dbReference>
<protein>
    <submittedName>
        <fullName evidence="6">Ras guanine nucleotide exchange factor domain-containing protein</fullName>
    </submittedName>
</protein>
<feature type="domain" description="N-terminal Ras-GEF" evidence="5">
    <location>
        <begin position="283"/>
        <end position="410"/>
    </location>
</feature>
<dbReference type="SMART" id="SM00147">
    <property type="entry name" value="RasGEF"/>
    <property type="match status" value="1"/>
</dbReference>
<dbReference type="Gene3D" id="1.10.840.10">
    <property type="entry name" value="Ras guanine-nucleotide exchange factors catalytic domain"/>
    <property type="match status" value="1"/>
</dbReference>
<dbReference type="PANTHER" id="PTHR23113:SF99">
    <property type="entry name" value="RASGEF DOMAIN-CONTAINING PROTEIN"/>
    <property type="match status" value="1"/>
</dbReference>
<dbReference type="PROSITE" id="PS50009">
    <property type="entry name" value="RASGEF_CAT"/>
    <property type="match status" value="1"/>
</dbReference>
<dbReference type="Proteomes" id="UP000469890">
    <property type="component" value="Unassembled WGS sequence"/>
</dbReference>
<reference evidence="6 7" key="1">
    <citation type="submission" date="2019-09" db="EMBL/GenBank/DDBJ databases">
        <authorList>
            <consortium name="DOE Joint Genome Institute"/>
            <person name="Mondo S.J."/>
            <person name="Navarro-Mendoza M.I."/>
            <person name="Perez-Arques C."/>
            <person name="Panchal S."/>
            <person name="Nicolas F.E."/>
            <person name="Ganguly P."/>
            <person name="Pangilinan J."/>
            <person name="Grigoriev I."/>
            <person name="Heitman J."/>
            <person name="Sanya K."/>
            <person name="Garre V."/>
        </authorList>
    </citation>
    <scope>NUCLEOTIDE SEQUENCE [LARGE SCALE GENOMIC DNA]</scope>
    <source>
        <strain evidence="6 7">MU402</strain>
    </source>
</reference>
<dbReference type="CDD" id="cd06224">
    <property type="entry name" value="REM"/>
    <property type="match status" value="1"/>
</dbReference>
<name>A0A8H4EX98_MUCCL</name>